<evidence type="ECO:0000313" key="16">
    <source>
        <dbReference type="EMBL" id="KAL0440901.1"/>
    </source>
</evidence>
<keyword evidence="12" id="KW-1133">Transmembrane helix</keyword>
<dbReference type="InterPro" id="IPR036388">
    <property type="entry name" value="WH-like_DNA-bd_sf"/>
</dbReference>
<dbReference type="Gene3D" id="3.80.10.10">
    <property type="entry name" value="Ribonuclease Inhibitor"/>
    <property type="match status" value="1"/>
</dbReference>
<feature type="domain" description="Disease resistance protein winged helix" evidence="14">
    <location>
        <begin position="530"/>
        <end position="600"/>
    </location>
</feature>
<evidence type="ECO:0000256" key="10">
    <source>
        <dbReference type="ARBA" id="ARBA00022840"/>
    </source>
</evidence>
<dbReference type="GO" id="GO:0005524">
    <property type="term" value="F:ATP binding"/>
    <property type="evidence" value="ECO:0007669"/>
    <property type="project" value="UniProtKB-KW"/>
</dbReference>
<dbReference type="SUPFAM" id="SSF52540">
    <property type="entry name" value="P-loop containing nucleoside triphosphate hydrolases"/>
    <property type="match status" value="1"/>
</dbReference>
<keyword evidence="10" id="KW-0067">ATP-binding</keyword>
<dbReference type="PANTHER" id="PTHR23155:SF1152">
    <property type="entry name" value="AAA+ ATPASE DOMAIN-CONTAINING PROTEIN"/>
    <property type="match status" value="1"/>
</dbReference>
<dbReference type="InterPro" id="IPR055414">
    <property type="entry name" value="LRR_R13L4/SHOC2-like"/>
</dbReference>
<feature type="transmembrane region" description="Helical" evidence="12">
    <location>
        <begin position="169"/>
        <end position="186"/>
    </location>
</feature>
<evidence type="ECO:0000259" key="14">
    <source>
        <dbReference type="Pfam" id="PF23559"/>
    </source>
</evidence>
<keyword evidence="6" id="KW-0381">Hypersensitive response</keyword>
<keyword evidence="8" id="KW-0547">Nucleotide-binding</keyword>
<evidence type="ECO:0000256" key="12">
    <source>
        <dbReference type="SAM" id="Phobius"/>
    </source>
</evidence>
<dbReference type="EMBL" id="JACGWJ010000001">
    <property type="protein sequence ID" value="KAL0440901.1"/>
    <property type="molecule type" value="Genomic_DNA"/>
</dbReference>
<feature type="domain" description="Disease resistance R13L4/SHOC-2-like LRR" evidence="15">
    <location>
        <begin position="675"/>
        <end position="928"/>
    </location>
</feature>
<keyword evidence="12" id="KW-0472">Membrane</keyword>
<sequence length="999" mass="112818">MAAYSSLVSLSQTLDTILAGELPISLIGHNLESLREKVSFLQQFLENSLRKTGDQAAAAHLEAKIRDVAFKAEDLIESCTSDIVPESETHVLVPKPEFKLLVPEPETNLLIPALPKPETRRYQDQDFLRAFLFLVLKNVVIYILAQILFNFVVKEFVSVAHRKVMLDSVQILMYVAFVLSLTYSVSKNAMEVRTRPASPRHSLSNDAVEVRTTPSPLLAVEENVKSVKIQYVQSNSEPEDEDLCKIIEMVGSIVQEVIKTMDGNGTDDQKQTRNLSPAGSSSVDDYSVGGGKNVVVGFESDLEKIRTRLTGASSKREIVSIVGMGGIGKTTLARQVFDDSYIVYHFDTRAWVTVSQEYSLRQVLIGLLDSANILTEKMYDKREEELADCLYKALSAEDDCNGSRVLLTTRLTDVALYADSFSPLHKMQFLTEGESWNLLCKKVFGGKDCPSELEDIGKAIAQNCGGLPLAIVVIGGLLSKESRRQEYWRSLAENLSSIVSKDDEQCLEILGLSYNRLPQRLRACFLYMAVFPEDYEIPVPKLIRLWAAEGFLKPVAFKSMEALAEEYLDDLIERNLILVSKWSANGKIRTCNIHDLLRNLCLRTAHKENFLYAVKYSNDVLKQGTGITPRRLSISPDFLSIQSEVLFQSKTHNSRAHSLLCTGARLIYTPRVYLGYRLLRVLDLIIVRFLHFPAEIAKLINLRYLAFTYNEALPPSIAELLNLQTLVYHNWTFGKCPFLPVEIWMMPKLRHLCVTPSGLPVPCYELLLGLGDLQTLSEVRNLRCSDGILGRISNLRELGISYDVSPTIEWSEYQLEALVNLHQLEKLKLLFKFSSHASKIVNPPVLAFPEKLRELTLAGCGIPWTSMTIVGELPNLEVLKLRRNACRGTNWEPVEGQFPQLKHLLLEEIDLVQWEANEAHFPRLQRLIMRACYKLKEIPSGVGEISTLQLIKLVDCHPSAVSSALRIQDEQDSMGNEELELYIDLRRFLKNKFYSRIIH</sequence>
<keyword evidence="7" id="KW-0677">Repeat</keyword>
<evidence type="ECO:0000256" key="6">
    <source>
        <dbReference type="ARBA" id="ARBA00022667"/>
    </source>
</evidence>
<evidence type="ECO:0000256" key="7">
    <source>
        <dbReference type="ARBA" id="ARBA00022737"/>
    </source>
</evidence>
<dbReference type="PRINTS" id="PR00364">
    <property type="entry name" value="DISEASERSIST"/>
</dbReference>
<keyword evidence="5" id="KW-0433">Leucine-rich repeat</keyword>
<evidence type="ECO:0000259" key="15">
    <source>
        <dbReference type="Pfam" id="PF23598"/>
    </source>
</evidence>
<dbReference type="InterPro" id="IPR038005">
    <property type="entry name" value="RX-like_CC"/>
</dbReference>
<dbReference type="Gene3D" id="1.10.10.10">
    <property type="entry name" value="Winged helix-like DNA-binding domain superfamily/Winged helix DNA-binding domain"/>
    <property type="match status" value="1"/>
</dbReference>
<dbReference type="InterPro" id="IPR027417">
    <property type="entry name" value="P-loop_NTPase"/>
</dbReference>
<comment type="caution">
    <text evidence="16">The sequence shown here is derived from an EMBL/GenBank/DDBJ whole genome shotgun (WGS) entry which is preliminary data.</text>
</comment>
<dbReference type="InterPro" id="IPR042197">
    <property type="entry name" value="Apaf_helical"/>
</dbReference>
<dbReference type="Pfam" id="PF23598">
    <property type="entry name" value="LRR_14"/>
    <property type="match status" value="1"/>
</dbReference>
<dbReference type="PANTHER" id="PTHR23155">
    <property type="entry name" value="DISEASE RESISTANCE PROTEIN RP"/>
    <property type="match status" value="1"/>
</dbReference>
<dbReference type="Gene3D" id="1.20.5.4130">
    <property type="match status" value="1"/>
</dbReference>
<dbReference type="FunFam" id="1.10.8.430:FF:000003">
    <property type="entry name" value="Probable disease resistance protein At5g66910"/>
    <property type="match status" value="1"/>
</dbReference>
<accession>A0AAW2WI21</accession>
<dbReference type="SUPFAM" id="SSF52058">
    <property type="entry name" value="L domain-like"/>
    <property type="match status" value="1"/>
</dbReference>
<evidence type="ECO:0000256" key="5">
    <source>
        <dbReference type="ARBA" id="ARBA00022614"/>
    </source>
</evidence>
<dbReference type="InterPro" id="IPR002182">
    <property type="entry name" value="NB-ARC"/>
</dbReference>
<dbReference type="InterPro" id="IPR032675">
    <property type="entry name" value="LRR_dom_sf"/>
</dbReference>
<evidence type="ECO:0000256" key="1">
    <source>
        <dbReference type="ARBA" id="ARBA00002074"/>
    </source>
</evidence>
<dbReference type="FunFam" id="1.10.10.10:FF:000322">
    <property type="entry name" value="Probable disease resistance protein At1g63360"/>
    <property type="match status" value="1"/>
</dbReference>
<proteinExistence type="inferred from homology"/>
<dbReference type="GO" id="GO:0009626">
    <property type="term" value="P:plant-type hypersensitive response"/>
    <property type="evidence" value="ECO:0007669"/>
    <property type="project" value="UniProtKB-KW"/>
</dbReference>
<dbReference type="GO" id="GO:0043531">
    <property type="term" value="F:ADP binding"/>
    <property type="evidence" value="ECO:0007669"/>
    <property type="project" value="InterPro"/>
</dbReference>
<keyword evidence="9" id="KW-0611">Plant defense</keyword>
<dbReference type="AlphaFoldDB" id="A0AAW2WI21"/>
<keyword evidence="4" id="KW-0963">Cytoplasm</keyword>
<dbReference type="InterPro" id="IPR044974">
    <property type="entry name" value="Disease_R_plants"/>
</dbReference>
<dbReference type="Gene3D" id="1.10.8.430">
    <property type="entry name" value="Helical domain of apoptotic protease-activating factors"/>
    <property type="match status" value="1"/>
</dbReference>
<dbReference type="Pfam" id="PF23559">
    <property type="entry name" value="WHD_DRP"/>
    <property type="match status" value="1"/>
</dbReference>
<keyword evidence="12" id="KW-0812">Transmembrane</keyword>
<reference evidence="16" key="1">
    <citation type="submission" date="2020-06" db="EMBL/GenBank/DDBJ databases">
        <authorList>
            <person name="Li T."/>
            <person name="Hu X."/>
            <person name="Zhang T."/>
            <person name="Song X."/>
            <person name="Zhang H."/>
            <person name="Dai N."/>
            <person name="Sheng W."/>
            <person name="Hou X."/>
            <person name="Wei L."/>
        </authorList>
    </citation>
    <scope>NUCLEOTIDE SEQUENCE</scope>
    <source>
        <strain evidence="16">G02</strain>
        <tissue evidence="16">Leaf</tissue>
    </source>
</reference>
<comment type="function">
    <text evidence="1">Confers resistance to late blight (Phytophthora infestans) races carrying the avirulence gene Avr1. Resistance proteins guard the plant against pathogens that contain an appropriate avirulence protein via an indirect interaction with this avirulence protein. That triggers a defense system including the hypersensitive response, which restricts the pathogen growth.</text>
</comment>
<comment type="subcellular location">
    <subcellularLocation>
        <location evidence="2">Cytoplasm</location>
    </subcellularLocation>
</comment>
<feature type="transmembrane region" description="Helical" evidence="12">
    <location>
        <begin position="130"/>
        <end position="149"/>
    </location>
</feature>
<evidence type="ECO:0000256" key="2">
    <source>
        <dbReference type="ARBA" id="ARBA00004496"/>
    </source>
</evidence>
<dbReference type="CDD" id="cd14798">
    <property type="entry name" value="RX-CC_like"/>
    <property type="match status" value="1"/>
</dbReference>
<evidence type="ECO:0000256" key="3">
    <source>
        <dbReference type="ARBA" id="ARBA00008894"/>
    </source>
</evidence>
<feature type="domain" description="NB-ARC" evidence="13">
    <location>
        <begin position="299"/>
        <end position="395"/>
    </location>
</feature>
<gene>
    <name evidence="16" type="ORF">Sradi_0029000</name>
</gene>
<reference evidence="16" key="2">
    <citation type="journal article" date="2024" name="Plant">
        <title>Genomic evolution and insights into agronomic trait innovations of Sesamum species.</title>
        <authorList>
            <person name="Miao H."/>
            <person name="Wang L."/>
            <person name="Qu L."/>
            <person name="Liu H."/>
            <person name="Sun Y."/>
            <person name="Le M."/>
            <person name="Wang Q."/>
            <person name="Wei S."/>
            <person name="Zheng Y."/>
            <person name="Lin W."/>
            <person name="Duan Y."/>
            <person name="Cao H."/>
            <person name="Xiong S."/>
            <person name="Wang X."/>
            <person name="Wei L."/>
            <person name="Li C."/>
            <person name="Ma Q."/>
            <person name="Ju M."/>
            <person name="Zhao R."/>
            <person name="Li G."/>
            <person name="Mu C."/>
            <person name="Tian Q."/>
            <person name="Mei H."/>
            <person name="Zhang T."/>
            <person name="Gao T."/>
            <person name="Zhang H."/>
        </authorList>
    </citation>
    <scope>NUCLEOTIDE SEQUENCE</scope>
    <source>
        <strain evidence="16">G02</strain>
    </source>
</reference>
<dbReference type="GO" id="GO:0005737">
    <property type="term" value="C:cytoplasm"/>
    <property type="evidence" value="ECO:0007669"/>
    <property type="project" value="UniProtKB-SubCell"/>
</dbReference>
<comment type="similarity">
    <text evidence="3">Belongs to the disease resistance NB-LRR family.</text>
</comment>
<feature type="domain" description="NB-ARC" evidence="13">
    <location>
        <begin position="398"/>
        <end position="448"/>
    </location>
</feature>
<dbReference type="Pfam" id="PF00931">
    <property type="entry name" value="NB-ARC"/>
    <property type="match status" value="2"/>
</dbReference>
<organism evidence="16">
    <name type="scientific">Sesamum radiatum</name>
    <name type="common">Black benniseed</name>
    <dbReference type="NCBI Taxonomy" id="300843"/>
    <lineage>
        <taxon>Eukaryota</taxon>
        <taxon>Viridiplantae</taxon>
        <taxon>Streptophyta</taxon>
        <taxon>Embryophyta</taxon>
        <taxon>Tracheophyta</taxon>
        <taxon>Spermatophyta</taxon>
        <taxon>Magnoliopsida</taxon>
        <taxon>eudicotyledons</taxon>
        <taxon>Gunneridae</taxon>
        <taxon>Pentapetalae</taxon>
        <taxon>asterids</taxon>
        <taxon>lamiids</taxon>
        <taxon>Lamiales</taxon>
        <taxon>Pedaliaceae</taxon>
        <taxon>Sesamum</taxon>
    </lineage>
</organism>
<name>A0AAW2WI21_SESRA</name>
<feature type="region of interest" description="Disordered" evidence="11">
    <location>
        <begin position="262"/>
        <end position="286"/>
    </location>
</feature>
<evidence type="ECO:0000256" key="9">
    <source>
        <dbReference type="ARBA" id="ARBA00022821"/>
    </source>
</evidence>
<evidence type="ECO:0000256" key="11">
    <source>
        <dbReference type="SAM" id="MobiDB-lite"/>
    </source>
</evidence>
<dbReference type="InterPro" id="IPR058922">
    <property type="entry name" value="WHD_DRP"/>
</dbReference>
<evidence type="ECO:0000259" key="13">
    <source>
        <dbReference type="Pfam" id="PF00931"/>
    </source>
</evidence>
<dbReference type="Gene3D" id="3.40.50.300">
    <property type="entry name" value="P-loop containing nucleotide triphosphate hydrolases"/>
    <property type="match status" value="1"/>
</dbReference>
<evidence type="ECO:0000256" key="8">
    <source>
        <dbReference type="ARBA" id="ARBA00022741"/>
    </source>
</evidence>
<protein>
    <submittedName>
        <fullName evidence="16">Late blight resistance proteinR1A-10</fullName>
    </submittedName>
</protein>
<evidence type="ECO:0000256" key="4">
    <source>
        <dbReference type="ARBA" id="ARBA00022490"/>
    </source>
</evidence>